<dbReference type="Proteomes" id="UP000812966">
    <property type="component" value="Unassembled WGS sequence"/>
</dbReference>
<organism evidence="2 3">
    <name type="scientific">Filobasidium floriforme</name>
    <dbReference type="NCBI Taxonomy" id="5210"/>
    <lineage>
        <taxon>Eukaryota</taxon>
        <taxon>Fungi</taxon>
        <taxon>Dikarya</taxon>
        <taxon>Basidiomycota</taxon>
        <taxon>Agaricomycotina</taxon>
        <taxon>Tremellomycetes</taxon>
        <taxon>Filobasidiales</taxon>
        <taxon>Filobasidiaceae</taxon>
        <taxon>Filobasidium</taxon>
    </lineage>
</organism>
<name>A0A8K0NQH8_9TREE</name>
<dbReference type="AlphaFoldDB" id="A0A8K0NQH8"/>
<feature type="compositionally biased region" description="Low complexity" evidence="1">
    <location>
        <begin position="86"/>
        <end position="104"/>
    </location>
</feature>
<proteinExistence type="predicted"/>
<evidence type="ECO:0000313" key="3">
    <source>
        <dbReference type="Proteomes" id="UP000812966"/>
    </source>
</evidence>
<evidence type="ECO:0000313" key="2">
    <source>
        <dbReference type="EMBL" id="KAG7532132.1"/>
    </source>
</evidence>
<protein>
    <submittedName>
        <fullName evidence="2">Uncharacterized protein</fullName>
    </submittedName>
</protein>
<feature type="region of interest" description="Disordered" evidence="1">
    <location>
        <begin position="85"/>
        <end position="108"/>
    </location>
</feature>
<keyword evidence="3" id="KW-1185">Reference proteome</keyword>
<sequence>MFTPTPQTQEEAFTLITRELYFKRDACPNLEYAVDVLDRYVTSKRQAGRSDLEVRVKLGSLERKLRGEPNAPPAWLDKLFQETHSRSNLSSPSPSSSPSSYSSSGRLNWKSLPLPLRRSSADSTNSSCNSSINIRRWAEGREWDEAPPAYYSY</sequence>
<comment type="caution">
    <text evidence="2">The sequence shown here is derived from an EMBL/GenBank/DDBJ whole genome shotgun (WGS) entry which is preliminary data.</text>
</comment>
<gene>
    <name evidence="2" type="ORF">FFLO_03820</name>
</gene>
<accession>A0A8K0NQH8</accession>
<reference evidence="2" key="1">
    <citation type="submission" date="2020-04" db="EMBL/GenBank/DDBJ databases">
        <title>Analysis of mating type loci in Filobasidium floriforme.</title>
        <authorList>
            <person name="Nowrousian M."/>
        </authorList>
    </citation>
    <scope>NUCLEOTIDE SEQUENCE</scope>
    <source>
        <strain evidence="2">CBS 6242</strain>
    </source>
</reference>
<evidence type="ECO:0000256" key="1">
    <source>
        <dbReference type="SAM" id="MobiDB-lite"/>
    </source>
</evidence>
<dbReference type="EMBL" id="JABELV010000073">
    <property type="protein sequence ID" value="KAG7532132.1"/>
    <property type="molecule type" value="Genomic_DNA"/>
</dbReference>